<dbReference type="AlphaFoldDB" id="A0A031LQF7"/>
<evidence type="ECO:0000313" key="3">
    <source>
        <dbReference type="Proteomes" id="UP000024332"/>
    </source>
</evidence>
<organism evidence="2 3">
    <name type="scientific">Candidatus Acidianus copahuensis</name>
    <dbReference type="NCBI Taxonomy" id="1160895"/>
    <lineage>
        <taxon>Archaea</taxon>
        <taxon>Thermoproteota</taxon>
        <taxon>Thermoprotei</taxon>
        <taxon>Sulfolobales</taxon>
        <taxon>Sulfolobaceae</taxon>
        <taxon>Acidianus</taxon>
    </lineage>
</organism>
<dbReference type="PANTHER" id="PTHR34293:SF1">
    <property type="entry name" value="HTH-TYPE TRANSCRIPTIONAL REGULATOR TRMBL2"/>
    <property type="match status" value="1"/>
</dbReference>
<name>A0A031LQF7_9CREN</name>
<protein>
    <recommendedName>
        <fullName evidence="1">Transcription regulator TrmB N-terminal domain-containing protein</fullName>
    </recommendedName>
</protein>
<dbReference type="InterPro" id="IPR036390">
    <property type="entry name" value="WH_DNA-bd_sf"/>
</dbReference>
<feature type="domain" description="Transcription regulator TrmB N-terminal" evidence="1">
    <location>
        <begin position="33"/>
        <end position="81"/>
    </location>
</feature>
<dbReference type="EMBL" id="JFZT01000035">
    <property type="protein sequence ID" value="EZQ10051.1"/>
    <property type="molecule type" value="Genomic_DNA"/>
</dbReference>
<reference evidence="2 3" key="1">
    <citation type="submission" date="2014-03" db="EMBL/GenBank/DDBJ databases">
        <title>Draft genome sequence of the novel thermoacidophilic archaea Acidianus copahuensis ALE1 strain, isolated from Copahue volcanic area in Neuquen Argentina.</title>
        <authorList>
            <person name="Urbieta M.S."/>
            <person name="Rascovan N."/>
            <person name="Castro C."/>
            <person name="Revale S."/>
            <person name="Giaveno M.A."/>
            <person name="Vazquez M.P."/>
            <person name="Donati E.R."/>
        </authorList>
    </citation>
    <scope>NUCLEOTIDE SEQUENCE [LARGE SCALE GENOMIC DNA]</scope>
    <source>
        <strain evidence="2 3">ALE1</strain>
    </source>
</reference>
<proteinExistence type="predicted"/>
<evidence type="ECO:0000313" key="2">
    <source>
        <dbReference type="EMBL" id="EZQ10051.1"/>
    </source>
</evidence>
<sequence length="83" mass="10018">MKSRNCLFINEVKKYKDKKELFIMESEKTIKNLLKLGLTEYEARIYVILLKNCYMTMKDLSELSKVPYQRVYDVVKMLEQRIS</sequence>
<evidence type="ECO:0000259" key="1">
    <source>
        <dbReference type="Pfam" id="PF01978"/>
    </source>
</evidence>
<dbReference type="InterPro" id="IPR036388">
    <property type="entry name" value="WH-like_DNA-bd_sf"/>
</dbReference>
<accession>A0A031LQF7</accession>
<dbReference type="InterPro" id="IPR051797">
    <property type="entry name" value="TrmB-like"/>
</dbReference>
<dbReference type="SUPFAM" id="SSF46785">
    <property type="entry name" value="Winged helix' DNA-binding domain"/>
    <property type="match status" value="1"/>
</dbReference>
<dbReference type="Pfam" id="PF01978">
    <property type="entry name" value="TrmB"/>
    <property type="match status" value="1"/>
</dbReference>
<dbReference type="STRING" id="1160895.CM19_04520"/>
<dbReference type="Proteomes" id="UP000024332">
    <property type="component" value="Unassembled WGS sequence"/>
</dbReference>
<dbReference type="InterPro" id="IPR002831">
    <property type="entry name" value="Tscrpt_reg_TrmB_N"/>
</dbReference>
<gene>
    <name evidence="2" type="ORF">CM19_04520</name>
</gene>
<keyword evidence="3" id="KW-1185">Reference proteome</keyword>
<dbReference type="Gene3D" id="1.10.10.10">
    <property type="entry name" value="Winged helix-like DNA-binding domain superfamily/Winged helix DNA-binding domain"/>
    <property type="match status" value="1"/>
</dbReference>
<dbReference type="PANTHER" id="PTHR34293">
    <property type="entry name" value="HTH-TYPE TRANSCRIPTIONAL REGULATOR TRMBL2"/>
    <property type="match status" value="1"/>
</dbReference>
<comment type="caution">
    <text evidence="2">The sequence shown here is derived from an EMBL/GenBank/DDBJ whole genome shotgun (WGS) entry which is preliminary data.</text>
</comment>